<organism evidence="3 4">
    <name type="scientific">Oxobacter pfennigii</name>
    <dbReference type="NCBI Taxonomy" id="36849"/>
    <lineage>
        <taxon>Bacteria</taxon>
        <taxon>Bacillati</taxon>
        <taxon>Bacillota</taxon>
        <taxon>Clostridia</taxon>
        <taxon>Eubacteriales</taxon>
        <taxon>Clostridiaceae</taxon>
        <taxon>Oxobacter</taxon>
    </lineage>
</organism>
<dbReference type="AlphaFoldDB" id="A0A0P9AGL0"/>
<dbReference type="RefSeq" id="WP_054874718.1">
    <property type="nucleotide sequence ID" value="NZ_LKET01000029.1"/>
</dbReference>
<proteinExistence type="predicted"/>
<dbReference type="SMART" id="SM00646">
    <property type="entry name" value="Ami_3"/>
    <property type="match status" value="1"/>
</dbReference>
<dbReference type="Pfam" id="PF01520">
    <property type="entry name" value="Amidase_3"/>
    <property type="match status" value="1"/>
</dbReference>
<dbReference type="GO" id="GO:0030435">
    <property type="term" value="P:sporulation resulting in formation of a cellular spore"/>
    <property type="evidence" value="ECO:0007669"/>
    <property type="project" value="InterPro"/>
</dbReference>
<dbReference type="CDD" id="cd02696">
    <property type="entry name" value="MurNAc-LAA"/>
    <property type="match status" value="1"/>
</dbReference>
<comment type="caution">
    <text evidence="3">The sequence shown here is derived from an EMBL/GenBank/DDBJ whole genome shotgun (WGS) entry which is preliminary data.</text>
</comment>
<dbReference type="GO" id="GO:0008745">
    <property type="term" value="F:N-acetylmuramoyl-L-alanine amidase activity"/>
    <property type="evidence" value="ECO:0007669"/>
    <property type="project" value="UniProtKB-EC"/>
</dbReference>
<dbReference type="PANTHER" id="PTHR30404:SF0">
    <property type="entry name" value="N-ACETYLMURAMOYL-L-ALANINE AMIDASE AMIC"/>
    <property type="match status" value="1"/>
</dbReference>
<dbReference type="InterPro" id="IPR013486">
    <property type="entry name" value="SpoIID/LytB"/>
</dbReference>
<dbReference type="STRING" id="36849.OXPF_16500"/>
<evidence type="ECO:0000313" key="3">
    <source>
        <dbReference type="EMBL" id="KPU44567.1"/>
    </source>
</evidence>
<accession>A0A0P9AGL0</accession>
<sequence length="477" mass="53531">MSSGHEILVNIFDGQSGEMYKMRLNDVVRRITTREMPECFEVEAVKALAVAVRTWVVKKLKAFDGYGCELNKDADLCTDGKCGVEITDLSLLRKSMPDDFDEFYKLACIAEEETADFIMTCGGRPIASDYHLTCGGGTENSEDVFGNRIMYYRKVLCKYCSGSPHWDKTIEISMQELEDKLNIKTLKGNSTFGPEMEGIIEDVVRDDTGRIKKVKIGGRIFTGVEVNQILGLGSSRFGWDPVVLKFKIRGQGDGIGMCLYGANQMAKEGYNYRDILSYYYTNINIEPIETAGDDIPLKGKTFIIDPGHGGEHGDDEKGPTGLREKDVNLYIANKLSKLLENSGAKVVMTRNEDTDISLPKRIELVNSVRPNFLVSIHQNSFFSSKVSGTEVYYYRGDTEGENMSKLIHDNIVKALNTVSRGNRNADFYMLRESKVSAVSVECMYITNPLEEERLKSDEVKDEIAKSIHKSILDYYGI</sequence>
<dbReference type="InterPro" id="IPR002508">
    <property type="entry name" value="MurNAc-LAA_cat"/>
</dbReference>
<dbReference type="Proteomes" id="UP000050326">
    <property type="component" value="Unassembled WGS sequence"/>
</dbReference>
<dbReference type="OrthoDB" id="9794671at2"/>
<dbReference type="Pfam" id="PF08486">
    <property type="entry name" value="SpoIID"/>
    <property type="match status" value="1"/>
</dbReference>
<dbReference type="EMBL" id="LKET01000029">
    <property type="protein sequence ID" value="KPU44567.1"/>
    <property type="molecule type" value="Genomic_DNA"/>
</dbReference>
<dbReference type="SUPFAM" id="SSF53187">
    <property type="entry name" value="Zn-dependent exopeptidases"/>
    <property type="match status" value="1"/>
</dbReference>
<evidence type="ECO:0000259" key="2">
    <source>
        <dbReference type="SMART" id="SM00646"/>
    </source>
</evidence>
<dbReference type="InterPro" id="IPR050695">
    <property type="entry name" value="N-acetylmuramoyl_amidase_3"/>
</dbReference>
<keyword evidence="4" id="KW-1185">Reference proteome</keyword>
<dbReference type="InterPro" id="IPR013693">
    <property type="entry name" value="SpoIID/LytB_N"/>
</dbReference>
<evidence type="ECO:0000256" key="1">
    <source>
        <dbReference type="ARBA" id="ARBA00022801"/>
    </source>
</evidence>
<dbReference type="EC" id="3.5.1.28" evidence="3"/>
<evidence type="ECO:0000313" key="4">
    <source>
        <dbReference type="Proteomes" id="UP000050326"/>
    </source>
</evidence>
<reference evidence="3 4" key="1">
    <citation type="submission" date="2015-09" db="EMBL/GenBank/DDBJ databases">
        <title>Genome sequence of Oxobacter pfennigii DSM 3222.</title>
        <authorList>
            <person name="Poehlein A."/>
            <person name="Bengelsdorf F.R."/>
            <person name="Schiel-Bengelsdorf B."/>
            <person name="Duerre P."/>
            <person name="Daniel R."/>
        </authorList>
    </citation>
    <scope>NUCLEOTIDE SEQUENCE [LARGE SCALE GENOMIC DNA]</scope>
    <source>
        <strain evidence="3 4">DSM 3222</strain>
    </source>
</reference>
<protein>
    <submittedName>
        <fullName evidence="3">N-acetylmuramoyl-L-alanine amidase LytC</fullName>
        <ecNumber evidence="3">3.5.1.28</ecNumber>
    </submittedName>
</protein>
<dbReference type="GO" id="GO:0030288">
    <property type="term" value="C:outer membrane-bounded periplasmic space"/>
    <property type="evidence" value="ECO:0007669"/>
    <property type="project" value="TreeGrafter"/>
</dbReference>
<dbReference type="GO" id="GO:0009253">
    <property type="term" value="P:peptidoglycan catabolic process"/>
    <property type="evidence" value="ECO:0007669"/>
    <property type="project" value="InterPro"/>
</dbReference>
<dbReference type="Gene3D" id="3.40.630.40">
    <property type="entry name" value="Zn-dependent exopeptidases"/>
    <property type="match status" value="1"/>
</dbReference>
<gene>
    <name evidence="3" type="primary">lytC_6</name>
    <name evidence="3" type="ORF">OXPF_16500</name>
</gene>
<dbReference type="NCBIfam" id="TIGR02669">
    <property type="entry name" value="SpoIID_LytB"/>
    <property type="match status" value="1"/>
</dbReference>
<feature type="domain" description="MurNAc-LAA" evidence="2">
    <location>
        <begin position="362"/>
        <end position="472"/>
    </location>
</feature>
<name>A0A0P9AGL0_9CLOT</name>
<keyword evidence="1 3" id="KW-0378">Hydrolase</keyword>
<dbReference type="PANTHER" id="PTHR30404">
    <property type="entry name" value="N-ACETYLMURAMOYL-L-ALANINE AMIDASE"/>
    <property type="match status" value="1"/>
</dbReference>